<feature type="compositionally biased region" description="Basic and acidic residues" evidence="1">
    <location>
        <begin position="13"/>
        <end position="29"/>
    </location>
</feature>
<feature type="compositionally biased region" description="Polar residues" evidence="1">
    <location>
        <begin position="64"/>
        <end position="73"/>
    </location>
</feature>
<dbReference type="AlphaFoldDB" id="A0A2K8SW06"/>
<dbReference type="EMBL" id="CP024785">
    <property type="protein sequence ID" value="AUB39622.1"/>
    <property type="molecule type" value="Genomic_DNA"/>
</dbReference>
<accession>A0A2K8SW06</accession>
<reference evidence="2 3" key="1">
    <citation type="submission" date="2017-11" db="EMBL/GenBank/DDBJ databases">
        <title>Complete genome of a free-living desiccation-tolerant cyanobacterium and its photosynthetic adaptation to extreme terrestrial habitat.</title>
        <authorList>
            <person name="Shang J."/>
        </authorList>
    </citation>
    <scope>NUCLEOTIDE SEQUENCE [LARGE SCALE GENOMIC DNA]</scope>
    <source>
        <strain evidence="2 3">CCNUN1</strain>
    </source>
</reference>
<sequence length="73" mass="7848">MTSDQPNPLIDFSHAKEAPLSLDIDKAQEADTIEPEEVTGETKQNPTPDDLNNEDEDPRIGGSQIISANISGS</sequence>
<feature type="region of interest" description="Disordered" evidence="1">
    <location>
        <begin position="1"/>
        <end position="73"/>
    </location>
</feature>
<dbReference type="RefSeq" id="WP_100900582.1">
    <property type="nucleotide sequence ID" value="NZ_CAWNNC010000001.1"/>
</dbReference>
<protein>
    <submittedName>
        <fullName evidence="2">Uncharacterized protein</fullName>
    </submittedName>
</protein>
<evidence type="ECO:0000313" key="2">
    <source>
        <dbReference type="EMBL" id="AUB39622.1"/>
    </source>
</evidence>
<evidence type="ECO:0000256" key="1">
    <source>
        <dbReference type="SAM" id="MobiDB-lite"/>
    </source>
</evidence>
<evidence type="ECO:0000313" key="3">
    <source>
        <dbReference type="Proteomes" id="UP000232003"/>
    </source>
</evidence>
<proteinExistence type="predicted"/>
<name>A0A2K8SW06_9NOSO</name>
<keyword evidence="3" id="KW-1185">Reference proteome</keyword>
<gene>
    <name evidence="2" type="ORF">COO91_05620</name>
</gene>
<dbReference type="KEGG" id="nfl:COO91_05620"/>
<organism evidence="2 3">
    <name type="scientific">Nostoc flagelliforme CCNUN1</name>
    <dbReference type="NCBI Taxonomy" id="2038116"/>
    <lineage>
        <taxon>Bacteria</taxon>
        <taxon>Bacillati</taxon>
        <taxon>Cyanobacteriota</taxon>
        <taxon>Cyanophyceae</taxon>
        <taxon>Nostocales</taxon>
        <taxon>Nostocaceae</taxon>
        <taxon>Nostoc</taxon>
    </lineage>
</organism>
<dbReference type="Proteomes" id="UP000232003">
    <property type="component" value="Chromosome"/>
</dbReference>
<dbReference type="OrthoDB" id="515990at2"/>